<reference evidence="7 8" key="1">
    <citation type="journal article" date="2024" name="G3 (Bethesda)">
        <title>Genome assembly of Hibiscus sabdariffa L. provides insights into metabolisms of medicinal natural products.</title>
        <authorList>
            <person name="Kim T."/>
        </authorList>
    </citation>
    <scope>NUCLEOTIDE SEQUENCE [LARGE SCALE GENOMIC DNA]</scope>
    <source>
        <strain evidence="7">TK-2024</strain>
        <tissue evidence="7">Old leaves</tissue>
    </source>
</reference>
<dbReference type="SUPFAM" id="SSF51197">
    <property type="entry name" value="Clavaminate synthase-like"/>
    <property type="match status" value="2"/>
</dbReference>
<protein>
    <recommendedName>
        <fullName evidence="6">Fe2OG dioxygenase domain-containing protein</fullName>
    </recommendedName>
</protein>
<evidence type="ECO:0000256" key="1">
    <source>
        <dbReference type="ARBA" id="ARBA00008056"/>
    </source>
</evidence>
<dbReference type="InterPro" id="IPR005123">
    <property type="entry name" value="Oxoglu/Fe-dep_dioxygenase_dom"/>
</dbReference>
<feature type="region of interest" description="Disordered" evidence="5">
    <location>
        <begin position="144"/>
        <end position="185"/>
    </location>
</feature>
<comment type="caution">
    <text evidence="7">The sequence shown here is derived from an EMBL/GenBank/DDBJ whole genome shotgun (WGS) entry which is preliminary data.</text>
</comment>
<gene>
    <name evidence="7" type="ORF">V6N11_025403</name>
</gene>
<feature type="domain" description="Fe2OG dioxygenase" evidence="6">
    <location>
        <begin position="1"/>
        <end position="97"/>
    </location>
</feature>
<keyword evidence="4" id="KW-0560">Oxidoreductase</keyword>
<dbReference type="InterPro" id="IPR026992">
    <property type="entry name" value="DIOX_N"/>
</dbReference>
<dbReference type="Proteomes" id="UP001396334">
    <property type="component" value="Unassembled WGS sequence"/>
</dbReference>
<organism evidence="7 8">
    <name type="scientific">Hibiscus sabdariffa</name>
    <name type="common">roselle</name>
    <dbReference type="NCBI Taxonomy" id="183260"/>
    <lineage>
        <taxon>Eukaryota</taxon>
        <taxon>Viridiplantae</taxon>
        <taxon>Streptophyta</taxon>
        <taxon>Embryophyta</taxon>
        <taxon>Tracheophyta</taxon>
        <taxon>Spermatophyta</taxon>
        <taxon>Magnoliopsida</taxon>
        <taxon>eudicotyledons</taxon>
        <taxon>Gunneridae</taxon>
        <taxon>Pentapetalae</taxon>
        <taxon>rosids</taxon>
        <taxon>malvids</taxon>
        <taxon>Malvales</taxon>
        <taxon>Malvaceae</taxon>
        <taxon>Malvoideae</taxon>
        <taxon>Hibiscus</taxon>
    </lineage>
</organism>
<keyword evidence="2 4" id="KW-0479">Metal-binding</keyword>
<evidence type="ECO:0000256" key="4">
    <source>
        <dbReference type="RuleBase" id="RU003682"/>
    </source>
</evidence>
<evidence type="ECO:0000313" key="7">
    <source>
        <dbReference type="EMBL" id="KAK8479822.1"/>
    </source>
</evidence>
<dbReference type="Gene3D" id="2.60.120.330">
    <property type="entry name" value="B-lactam Antibiotic, Isopenicillin N Synthase, Chain"/>
    <property type="match status" value="2"/>
</dbReference>
<comment type="similarity">
    <text evidence="1 4">Belongs to the iron/ascorbate-dependent oxidoreductase family.</text>
</comment>
<feature type="compositionally biased region" description="Polar residues" evidence="5">
    <location>
        <begin position="149"/>
        <end position="172"/>
    </location>
</feature>
<name>A0ABR1ZHW3_9ROSI</name>
<evidence type="ECO:0000256" key="2">
    <source>
        <dbReference type="ARBA" id="ARBA00022723"/>
    </source>
</evidence>
<dbReference type="Pfam" id="PF14226">
    <property type="entry name" value="DIOX_N"/>
    <property type="match status" value="1"/>
</dbReference>
<accession>A0ABR1ZHW3</accession>
<dbReference type="PANTHER" id="PTHR47991">
    <property type="entry name" value="OXOGLUTARATE/IRON-DEPENDENT DIOXYGENASE"/>
    <property type="match status" value="1"/>
</dbReference>
<evidence type="ECO:0000256" key="5">
    <source>
        <dbReference type="SAM" id="MobiDB-lite"/>
    </source>
</evidence>
<dbReference type="InterPro" id="IPR044861">
    <property type="entry name" value="IPNS-like_FE2OG_OXY"/>
</dbReference>
<keyword evidence="3 4" id="KW-0408">Iron</keyword>
<evidence type="ECO:0000313" key="8">
    <source>
        <dbReference type="Proteomes" id="UP001396334"/>
    </source>
</evidence>
<dbReference type="InterPro" id="IPR050295">
    <property type="entry name" value="Plant_2OG-oxidoreductases"/>
</dbReference>
<evidence type="ECO:0000259" key="6">
    <source>
        <dbReference type="PROSITE" id="PS51471"/>
    </source>
</evidence>
<dbReference type="Pfam" id="PF03171">
    <property type="entry name" value="2OG-FeII_Oxy"/>
    <property type="match status" value="1"/>
</dbReference>
<dbReference type="PROSITE" id="PS51471">
    <property type="entry name" value="FE2OG_OXY"/>
    <property type="match status" value="1"/>
</dbReference>
<dbReference type="EMBL" id="JBBPBN010001112">
    <property type="protein sequence ID" value="KAK8479822.1"/>
    <property type="molecule type" value="Genomic_DNA"/>
</dbReference>
<dbReference type="InterPro" id="IPR027443">
    <property type="entry name" value="IPNS-like_sf"/>
</dbReference>
<proteinExistence type="inferred from homology"/>
<evidence type="ECO:0000256" key="3">
    <source>
        <dbReference type="ARBA" id="ARBA00023004"/>
    </source>
</evidence>
<keyword evidence="8" id="KW-1185">Reference proteome</keyword>
<sequence length="428" mass="47909">MPIPNPKCPNPELTVGVGRHSDVSTLTILLQDEIGGLFVRQKDGDNWIHVPPIKGSLVINVGDALQIMSNGRYRSVEHRVVANGSNNRISVPIFVNPRPADVIGPLPELIASGEKPIYKQVLYSDFTSNISFVKHMMDSIPEQLDSVPERSQQSSPTQKQGLQKDTQVTSSLPARPQRNKQLPQRFKDYQVSLPAKRTSPHTINQEEVYMELPPGFSSTASNLISTPLKPRSTTAFSSNTLIFFLKHYLLLSTRSLLESMAPTLAHPFLDSSALREFVINQGNGVKGLSELGLTALPKQYIQPLEERTCMSNIVPQESIPIIDMSNWEDPQVAKSICDAASKWGFFQIVNHDVPIEVLENVKDATYRFFRLPAEVKNKYSKEHSSSNNVRFGTSFTPQAEKALEWKDYLSLFYVSEEETSALWPSVCR</sequence>